<dbReference type="PANTHER" id="PTHR35478:SF1">
    <property type="entry name" value="ZINC FINGER FYVE DOMAIN-CONTAINING PROTEIN 26"/>
    <property type="match status" value="1"/>
</dbReference>
<feature type="region of interest" description="Disordered" evidence="1">
    <location>
        <begin position="1665"/>
        <end position="1684"/>
    </location>
</feature>
<sequence>LVQNLIDRIVGSTRKELDTEVINKEGEEEVSTAIEPIEERGNSLDVQEGEPNDVPAEVRDCVQVLVKVLELGVKRLKIEGAGAEVDDRQSDDTRPPPRAGLVDEEELTCLSRVIGDHAVAFDALCSNIQRQVGSNNCSSSSLAITERSNDDETKVLNEEEDVKCFASIQRCVQKTHLSHLKECLRKADVDGAVSRIRFLHVEHGVDEDEYRKVFQDLLKIILARNEACEDHYDVIRGRLLSVYKEALSSSSRHLVEMIQIIQDEVLAEEIEMHKGLDNNQIPLPLRRFQSYIMELKPEINLDEKTTSLTKAISSCMRDSYHHARVTGSHVLECIMDAALSAVKRTQLQEASNVLLLFPRLRPLVASMGWDLLSGQLKERRELMQLLWVSKSPEFLLEASSEVNCRLEDISCVEHLCDTLCYHLDLAAFVACVNSGQSWSSKFSLLLSGKEQMSCSRVDTNSDPFVENFVLERLSVQSPLRVLFDVVPGIKFEDALELIRMQPISSSIAAQRRIQDIELMHMRYAIESAVLALGAMEKGVTAERDYHKVAFCHLNDLSKHLESIDNITRKILMVSIIISLLHMNDLPLNMTHCDSPGSPSSSPYSYSSEQSDFTAFEGRNKMVISFITVLFDILRSSLPSDVIQDDDQSNYAAGMGGRKALELRVSIATRFIEEWEWRLSILQHLLPLSERPWRWKEALNILRAAPSKLLNLCMQKAKYDLGEEIVHRFSLSAEDKATLELAEWVDNAFRRASMEDVVSRAADGISAVQEIDFSSLCSQLGHLPVILLCIDIATTSVWNKKISLQLLNQAQIMLSEIYPGVSPKSGSNYWDQILEVGIISVSRRILKRLHEFLEQENSPCLQATMSGEVISLAEDSQRQGQRERALGMLHQMIEDAHQGKRQFLSGKLHNLARAVADELEHHFLKSGENQSADRKVLSNLNKDGVLGLGLRAVNQTHLSSIAGDTSMQAVGYDVKEAGKMLFGPLSTKPSTYLSQFILHIAAVGDIVDGTDTTHDFNYFSLVYEWPKDLITRLVFDRGSTDAAGKVAEIMNADFVHEVISACVPPVYPPRSGSGWACIPVVPSCSKSSSENRLLSPSPKEAKLRCTRSSLPMTGVPLYPLQLDIVKHLVKISPVRAILACVFGSSILYSGSNPFSSSSNDGLHQAPDADRMFFEFSLDQSERFPTLNRWIQLQTNLHRVSEFAITAKQDTDDGDFKPEMRASMKRLLEHDSDTESEFDEIVGSSKTSVPLPGINVQDGTIQDGWCHSSKSDIHELDATTFLSFDWENEEPYHKAVERLIDDGQLMDALAISDRFLRNGASDRLLKLLIEREEERDSIFGQSQDYGSPGVWSNSWQYCLRLKDKQLAATLALKYMHRWELDAALNVLTMCSCHLPQSDPLRNQVMQIRQALQKYGHILSADDHFSSWQEVEAECKQDPEGLALRLAGKGAVFAALEVAESAGLSIDLRRELQGRQLVKLLTADPLNGGGPAEASRFLSSLRDSDDAWPVAMGAMQLLPNLRSKQLLVHFFLKRREGNLSEVEVSRLNSWALGLRVLAALPLPWQQRCSSLHEHPHLILEVLLMRKQLQSASLILKEFPSLRDNTVIITYAAKAIVVNMNSPPREHRVSISGMRPKQKTKSGMSARSSFTTSLSNFQKEARRAFSWAPRNSGEKAAPKEHYRKRKSSGLAPSERVAWEAMTGIQEDRVSSYSIDGQEKLPSVSISEEWMLTGNAEKDEAVRGSHRYESAPDFTLFKALLSLCSDELTSARSAMDLCINQMKNVLSSQQLPENASMEVIGQAYHATETIVQGLLYAKSLLRKLLGFTDLSSNSEKSRDIDDMSSDAGSSSVGSQSTDEISDAHSQADSWLVRAQLLQSLLGSGIAASLDDIADVESSARLRDRLILDERYSMAVYTCKKCRIDVFPVWNAWGHALIRMEHYVQARVKFKQAFQLYKGDPMSFVQEITNTIEGGPPVDVATVRSMYEHLAKSAPTILDDSLSADSYLNVLHMPSTFPRSESSRWSLEPGNDNSPYGVDFDDGPRSNLDSIRYMECVNYMQDYARQLLLGFMFKHGHYRDACMLFFPPDALPAPPQPSSVGTVTSASSPQRPDPLATDYGTIDDLCDLCIGYGAMSILEEVISAKLSSTKLHDGAANQYMAIALGRIRNFCETHKHFNYLYIFQVLRQDHVAAGLCCIQLFMNSCSREEAVKHLENAKIHFDEALSVRHKGGDSTKPGAKGIRGKSASEKLSEEGLIRFSARISIQVEVVKTFNDSDGPQWKHSLFGNPNDPETFRRRCKIAETLVEKNFDLAFQIIYQFGLPAVDIYAGVAASLAERKKGGQLTEFFRNIKGTIEDGDWDQVLGAAINVYANKHKERPDRLIDMLTSSHRKVLACVVCGRLKSAFQIASRSGSVADVEYVAHQALHANALPVLDMCKQWLAQYM</sequence>
<dbReference type="OrthoDB" id="1936617at2759"/>
<feature type="domain" description="ZFYVE26-like TPR repeats" evidence="2">
    <location>
        <begin position="2317"/>
        <end position="2436"/>
    </location>
</feature>
<evidence type="ECO:0000256" key="1">
    <source>
        <dbReference type="SAM" id="MobiDB-lite"/>
    </source>
</evidence>
<dbReference type="GeneID" id="111005628"/>
<feature type="region of interest" description="Disordered" evidence="1">
    <location>
        <begin position="1828"/>
        <end position="1853"/>
    </location>
</feature>
<feature type="region of interest" description="Disordered" evidence="1">
    <location>
        <begin position="1621"/>
        <end position="1645"/>
    </location>
</feature>
<keyword evidence="3" id="KW-1185">Reference proteome</keyword>
<dbReference type="RefSeq" id="XP_022132903.1">
    <property type="nucleotide sequence ID" value="XM_022277211.1"/>
</dbReference>
<protein>
    <submittedName>
        <fullName evidence="4">Uncharacterized protein LOC111005628</fullName>
    </submittedName>
</protein>
<gene>
    <name evidence="4" type="primary">LOC111005628</name>
</gene>
<evidence type="ECO:0000313" key="3">
    <source>
        <dbReference type="Proteomes" id="UP000504603"/>
    </source>
</evidence>
<dbReference type="Proteomes" id="UP000504603">
    <property type="component" value="Unplaced"/>
</dbReference>
<feature type="region of interest" description="Disordered" evidence="1">
    <location>
        <begin position="2014"/>
        <end position="2035"/>
    </location>
</feature>
<dbReference type="KEGG" id="mcha:111005628"/>
<name>A0A6J1BXK8_MOMCH</name>
<accession>A0A6J1BXK8</accession>
<feature type="non-terminal residue" evidence="4">
    <location>
        <position position="1"/>
    </location>
</feature>
<evidence type="ECO:0000259" key="2">
    <source>
        <dbReference type="Pfam" id="PF25569"/>
    </source>
</evidence>
<reference evidence="4" key="1">
    <citation type="submission" date="2025-08" db="UniProtKB">
        <authorList>
            <consortium name="RefSeq"/>
        </authorList>
    </citation>
    <scope>IDENTIFICATION</scope>
</reference>
<dbReference type="InterPro" id="IPR057946">
    <property type="entry name" value="TPR_ZFYVE26"/>
</dbReference>
<feature type="compositionally biased region" description="Low complexity" evidence="1">
    <location>
        <begin position="1840"/>
        <end position="1853"/>
    </location>
</feature>
<evidence type="ECO:0000313" key="4">
    <source>
        <dbReference type="RefSeq" id="XP_022132903.1"/>
    </source>
</evidence>
<dbReference type="Pfam" id="PF25569">
    <property type="entry name" value="TPR_ZFYVE26"/>
    <property type="match status" value="1"/>
</dbReference>
<organism evidence="3 4">
    <name type="scientific">Momordica charantia</name>
    <name type="common">Bitter gourd</name>
    <name type="synonym">Balsam pear</name>
    <dbReference type="NCBI Taxonomy" id="3673"/>
    <lineage>
        <taxon>Eukaryota</taxon>
        <taxon>Viridiplantae</taxon>
        <taxon>Streptophyta</taxon>
        <taxon>Embryophyta</taxon>
        <taxon>Tracheophyta</taxon>
        <taxon>Spermatophyta</taxon>
        <taxon>Magnoliopsida</taxon>
        <taxon>eudicotyledons</taxon>
        <taxon>Gunneridae</taxon>
        <taxon>Pentapetalae</taxon>
        <taxon>rosids</taxon>
        <taxon>fabids</taxon>
        <taxon>Cucurbitales</taxon>
        <taxon>Cucurbitaceae</taxon>
        <taxon>Momordiceae</taxon>
        <taxon>Momordica</taxon>
    </lineage>
</organism>
<dbReference type="PANTHER" id="PTHR35478">
    <property type="entry name" value="ZINC FINGER FYVE DOMAIN PROTEIN"/>
    <property type="match status" value="1"/>
</dbReference>
<proteinExistence type="predicted"/>